<sequence>MALRAADLVANDVAVETSMSTLLAAWSSMLWSRLLAPRLFASRLFTSRPFAGTSWLMSVTMVSPLPEDSRREYS</sequence>
<accession>A0A6A3QD84</accession>
<proteinExistence type="predicted"/>
<dbReference type="EMBL" id="QXFZ01002745">
    <property type="protein sequence ID" value="KAE9074189.1"/>
    <property type="molecule type" value="Genomic_DNA"/>
</dbReference>
<evidence type="ECO:0000313" key="1">
    <source>
        <dbReference type="EMBL" id="KAE9074189.1"/>
    </source>
</evidence>
<reference evidence="1 2" key="1">
    <citation type="submission" date="2018-08" db="EMBL/GenBank/DDBJ databases">
        <title>Genomic investigation of the strawberry pathogen Phytophthora fragariae indicates pathogenicity is determined by transcriptional variation in three key races.</title>
        <authorList>
            <person name="Adams T.M."/>
            <person name="Armitage A.D."/>
            <person name="Sobczyk M.K."/>
            <person name="Bates H.J."/>
            <person name="Dunwell J.M."/>
            <person name="Nellist C.F."/>
            <person name="Harrison R.J."/>
        </authorList>
    </citation>
    <scope>NUCLEOTIDE SEQUENCE [LARGE SCALE GENOMIC DNA]</scope>
    <source>
        <strain evidence="1 2">NOV-71</strain>
    </source>
</reference>
<protein>
    <submittedName>
        <fullName evidence="1">Uncharacterized protein</fullName>
    </submittedName>
</protein>
<dbReference type="Proteomes" id="UP000441208">
    <property type="component" value="Unassembled WGS sequence"/>
</dbReference>
<evidence type="ECO:0000313" key="2">
    <source>
        <dbReference type="Proteomes" id="UP000441208"/>
    </source>
</evidence>
<comment type="caution">
    <text evidence="1">The sequence shown here is derived from an EMBL/GenBank/DDBJ whole genome shotgun (WGS) entry which is preliminary data.</text>
</comment>
<gene>
    <name evidence="1" type="ORF">PF007_g25513</name>
</gene>
<organism evidence="1 2">
    <name type="scientific">Phytophthora fragariae</name>
    <dbReference type="NCBI Taxonomy" id="53985"/>
    <lineage>
        <taxon>Eukaryota</taxon>
        <taxon>Sar</taxon>
        <taxon>Stramenopiles</taxon>
        <taxon>Oomycota</taxon>
        <taxon>Peronosporomycetes</taxon>
        <taxon>Peronosporales</taxon>
        <taxon>Peronosporaceae</taxon>
        <taxon>Phytophthora</taxon>
    </lineage>
</organism>
<dbReference type="AlphaFoldDB" id="A0A6A3QD84"/>
<name>A0A6A3QD84_9STRA</name>